<evidence type="ECO:0000313" key="8">
    <source>
        <dbReference type="Proteomes" id="UP001355206"/>
    </source>
</evidence>
<dbReference type="SUPFAM" id="SSF53335">
    <property type="entry name" value="S-adenosyl-L-methionine-dependent methyltransferases"/>
    <property type="match status" value="1"/>
</dbReference>
<dbReference type="CDD" id="cd02440">
    <property type="entry name" value="AdoMet_MTases"/>
    <property type="match status" value="1"/>
</dbReference>
<dbReference type="InterPro" id="IPR050953">
    <property type="entry name" value="N4_N6_ade-DNA_methylase"/>
</dbReference>
<comment type="catalytic activity">
    <reaction evidence="5">
        <text>a 2'-deoxyadenosine in DNA + S-adenosyl-L-methionine = an N(6)-methyl-2'-deoxyadenosine in DNA + S-adenosyl-L-homocysteine + H(+)</text>
        <dbReference type="Rhea" id="RHEA:15197"/>
        <dbReference type="Rhea" id="RHEA-COMP:12418"/>
        <dbReference type="Rhea" id="RHEA-COMP:12419"/>
        <dbReference type="ChEBI" id="CHEBI:15378"/>
        <dbReference type="ChEBI" id="CHEBI:57856"/>
        <dbReference type="ChEBI" id="CHEBI:59789"/>
        <dbReference type="ChEBI" id="CHEBI:90615"/>
        <dbReference type="ChEBI" id="CHEBI:90616"/>
        <dbReference type="EC" id="2.1.1.72"/>
    </reaction>
</comment>
<keyword evidence="4" id="KW-0949">S-adenosyl-L-methionine</keyword>
<dbReference type="InterPro" id="IPR002052">
    <property type="entry name" value="DNA_methylase_N6_adenine_CS"/>
</dbReference>
<comment type="caution">
    <text evidence="7">The sequence shown here is derived from an EMBL/GenBank/DDBJ whole genome shotgun (WGS) entry which is preliminary data.</text>
</comment>
<protein>
    <recommendedName>
        <fullName evidence="1">site-specific DNA-methyltransferase (adenine-specific)</fullName>
        <ecNumber evidence="1">2.1.1.72</ecNumber>
    </recommendedName>
</protein>
<dbReference type="Gene3D" id="3.40.50.150">
    <property type="entry name" value="Vaccinia Virus protein VP39"/>
    <property type="match status" value="1"/>
</dbReference>
<dbReference type="GO" id="GO:0008168">
    <property type="term" value="F:methyltransferase activity"/>
    <property type="evidence" value="ECO:0007669"/>
    <property type="project" value="UniProtKB-KW"/>
</dbReference>
<dbReference type="InterPro" id="IPR029063">
    <property type="entry name" value="SAM-dependent_MTases_sf"/>
</dbReference>
<dbReference type="PRINTS" id="PR00507">
    <property type="entry name" value="N12N6MTFRASE"/>
</dbReference>
<dbReference type="Pfam" id="PF22837">
    <property type="entry name" value="M_Eco57I_C"/>
    <property type="match status" value="1"/>
</dbReference>
<gene>
    <name evidence="7" type="ORF">MOTC310_17705</name>
</gene>
<dbReference type="EMBL" id="MLCA01000009">
    <property type="protein sequence ID" value="MEE7492212.1"/>
    <property type="molecule type" value="Genomic_DNA"/>
</dbReference>
<dbReference type="PANTHER" id="PTHR33841:SF5">
    <property type="entry name" value="DNA METHYLASE (MODIFICATION METHYLASE) (METHYLTRANSFERASE)-RELATED"/>
    <property type="match status" value="1"/>
</dbReference>
<evidence type="ECO:0000256" key="4">
    <source>
        <dbReference type="ARBA" id="ARBA00022691"/>
    </source>
</evidence>
<evidence type="ECO:0000256" key="1">
    <source>
        <dbReference type="ARBA" id="ARBA00011900"/>
    </source>
</evidence>
<dbReference type="GO" id="GO:0032259">
    <property type="term" value="P:methylation"/>
    <property type="evidence" value="ECO:0007669"/>
    <property type="project" value="UniProtKB-KW"/>
</dbReference>
<evidence type="ECO:0000313" key="7">
    <source>
        <dbReference type="EMBL" id="MEE7492212.1"/>
    </source>
</evidence>
<keyword evidence="3" id="KW-0808">Transferase</keyword>
<sequence>MAGDIVAPPSRKADGAYFTPEAVAATLVAWAVRGREDRLLDPSCGDGIFVAAHARSVGVERDAASACLARERAPSGEIHVGDFFAWAERTAERFDCAAGNPPFIRYQRFAGETRARALRVCRELGADFSGLTSSWAPFLVATASLLRPGGRMAFVVPAEIGHAPYAVPFLEFALARFSTVHLVAIREKLFPGLSEDCWLLFADGFGGATDEIRLSAVDRFVPSRDPPDAFERVDVREWRTAWSRRLRPYLMPRAARHAYRQVADSDAARRLGEVAAVGIGYVTGANDFFHLRPSQAARLGIPATFLHPAVRNGRSLAGPVLTDADVARWRAADEPYLLLRLPRVGALPRSVAAYLDGEAGRLARTAYKCRVRSPWHVVPDVAVPDYLLSYMSGERPSLARNDARCVATNSVHCVRLRDPGARERLEAWGSPFIDLSCELQGHPLGGGMLKLEPREAAQVVLPAHGQVHDLDRAAVREGLSAMRAWRHRAG</sequence>
<dbReference type="InterPro" id="IPR054520">
    <property type="entry name" value="M_Eco57I_C"/>
</dbReference>
<evidence type="ECO:0000259" key="6">
    <source>
        <dbReference type="Pfam" id="PF22837"/>
    </source>
</evidence>
<keyword evidence="8" id="KW-1185">Reference proteome</keyword>
<organism evidence="7 8">
    <name type="scientific">Methylobacterium oryzae</name>
    <dbReference type="NCBI Taxonomy" id="334852"/>
    <lineage>
        <taxon>Bacteria</taxon>
        <taxon>Pseudomonadati</taxon>
        <taxon>Pseudomonadota</taxon>
        <taxon>Alphaproteobacteria</taxon>
        <taxon>Hyphomicrobiales</taxon>
        <taxon>Methylobacteriaceae</taxon>
        <taxon>Methylobacterium</taxon>
    </lineage>
</organism>
<dbReference type="EC" id="2.1.1.72" evidence="1"/>
<dbReference type="PANTHER" id="PTHR33841">
    <property type="entry name" value="DNA METHYLTRANSFERASE YEEA-RELATED"/>
    <property type="match status" value="1"/>
</dbReference>
<dbReference type="Proteomes" id="UP001355206">
    <property type="component" value="Unassembled WGS sequence"/>
</dbReference>
<evidence type="ECO:0000256" key="3">
    <source>
        <dbReference type="ARBA" id="ARBA00022679"/>
    </source>
</evidence>
<reference evidence="7 8" key="1">
    <citation type="journal article" date="2012" name="Genet. Mol. Biol.">
        <title>Analysis of 16S rRNA and mxaF genes revealing insights into Methylobacterium niche-specific plant association.</title>
        <authorList>
            <person name="Dourado M.N."/>
            <person name="Andreote F.D."/>
            <person name="Dini-Andreote F."/>
            <person name="Conti R."/>
            <person name="Araujo J.M."/>
            <person name="Araujo W.L."/>
        </authorList>
    </citation>
    <scope>NUCLEOTIDE SEQUENCE [LARGE SCALE GENOMIC DNA]</scope>
    <source>
        <strain evidence="7 8">TC3-10</strain>
    </source>
</reference>
<name>A0ABU7TSC7_9HYPH</name>
<evidence type="ECO:0000256" key="5">
    <source>
        <dbReference type="ARBA" id="ARBA00047942"/>
    </source>
</evidence>
<keyword evidence="2 7" id="KW-0489">Methyltransferase</keyword>
<evidence type="ECO:0000256" key="2">
    <source>
        <dbReference type="ARBA" id="ARBA00022603"/>
    </source>
</evidence>
<dbReference type="PROSITE" id="PS00092">
    <property type="entry name" value="N6_MTASE"/>
    <property type="match status" value="1"/>
</dbReference>
<proteinExistence type="predicted"/>
<accession>A0ABU7TSC7</accession>
<feature type="domain" description="Type II methyltransferase M.Eco57I C-terminal" evidence="6">
    <location>
        <begin position="248"/>
        <end position="472"/>
    </location>
</feature>